<gene>
    <name evidence="10" type="ORF">Salat_0685600</name>
</gene>
<feature type="signal peptide" evidence="7">
    <location>
        <begin position="1"/>
        <end position="22"/>
    </location>
</feature>
<dbReference type="EMBL" id="JACGWO010000002">
    <property type="protein sequence ID" value="KAK4435223.1"/>
    <property type="molecule type" value="Genomic_DNA"/>
</dbReference>
<evidence type="ECO:0000256" key="4">
    <source>
        <dbReference type="ARBA" id="ARBA00022801"/>
    </source>
</evidence>
<evidence type="ECO:0000313" key="10">
    <source>
        <dbReference type="EMBL" id="KAK4435223.1"/>
    </source>
</evidence>
<feature type="domain" description="Peptidase S8/S53" evidence="8">
    <location>
        <begin position="136"/>
        <end position="234"/>
    </location>
</feature>
<dbReference type="PRINTS" id="PR00723">
    <property type="entry name" value="SUBTILISIN"/>
</dbReference>
<evidence type="ECO:0000256" key="2">
    <source>
        <dbReference type="ARBA" id="ARBA00022670"/>
    </source>
</evidence>
<dbReference type="PROSITE" id="PS00136">
    <property type="entry name" value="SUBTILASE_ASP"/>
    <property type="match status" value="1"/>
</dbReference>
<dbReference type="PROSITE" id="PS51892">
    <property type="entry name" value="SUBTILASE"/>
    <property type="match status" value="1"/>
</dbReference>
<dbReference type="Pfam" id="PF05922">
    <property type="entry name" value="Inhibitor_I9"/>
    <property type="match status" value="1"/>
</dbReference>
<comment type="caution">
    <text evidence="10">The sequence shown here is derived from an EMBL/GenBank/DDBJ whole genome shotgun (WGS) entry which is preliminary data.</text>
</comment>
<keyword evidence="5" id="KW-0720">Serine protease</keyword>
<accession>A0AAE1YT61</accession>
<evidence type="ECO:0000259" key="9">
    <source>
        <dbReference type="Pfam" id="PF05922"/>
    </source>
</evidence>
<evidence type="ECO:0000256" key="5">
    <source>
        <dbReference type="ARBA" id="ARBA00022825"/>
    </source>
</evidence>
<evidence type="ECO:0000256" key="6">
    <source>
        <dbReference type="PROSITE-ProRule" id="PRU01240"/>
    </source>
</evidence>
<comment type="caution">
    <text evidence="6">Lacks conserved residue(s) required for the propagation of feature annotation.</text>
</comment>
<dbReference type="Gene3D" id="3.30.70.80">
    <property type="entry name" value="Peptidase S8 propeptide/proteinase inhibitor I9"/>
    <property type="match status" value="1"/>
</dbReference>
<dbReference type="Pfam" id="PF00082">
    <property type="entry name" value="Peptidase_S8"/>
    <property type="match status" value="1"/>
</dbReference>
<evidence type="ECO:0000256" key="1">
    <source>
        <dbReference type="ARBA" id="ARBA00011073"/>
    </source>
</evidence>
<dbReference type="InterPro" id="IPR037045">
    <property type="entry name" value="S8pro/Inhibitor_I9_sf"/>
</dbReference>
<dbReference type="Proteomes" id="UP001293254">
    <property type="component" value="Unassembled WGS sequence"/>
</dbReference>
<evidence type="ECO:0000259" key="8">
    <source>
        <dbReference type="Pfam" id="PF00082"/>
    </source>
</evidence>
<dbReference type="GO" id="GO:0006508">
    <property type="term" value="P:proteolysis"/>
    <property type="evidence" value="ECO:0007669"/>
    <property type="project" value="UniProtKB-KW"/>
</dbReference>
<protein>
    <submittedName>
        <fullName evidence="10">Subtilisin-like protease SBT1.4</fullName>
    </submittedName>
</protein>
<proteinExistence type="inferred from homology"/>
<sequence length="284" mass="31769">MGFMPFLTLICILNFHLFPTFASDTPDGSTLETYIVHVDGPDGLLSRLDDLDSWYNTFLSTITIASDERKRMIYSYRNVFKGFAARLSADEVKAMENMVGFISARPERKFSLHTTHSPNFLGLNQNMGFWNESNYGKGVIIGVLDTGIFPDHPSFSDEGMPPPPAKWKGKCEFNVTTKCNNKIIGARYFNSFDDSPLDDDGHGTHTASTAAGNFVGGANVFGNANGTQLASPRFLISLFTKYVPFSVLKAMYLLPWTQLLMMESIYFLYHLVDLQMISMTIALR</sequence>
<dbReference type="PANTHER" id="PTHR10795">
    <property type="entry name" value="PROPROTEIN CONVERTASE SUBTILISIN/KEXIN"/>
    <property type="match status" value="1"/>
</dbReference>
<dbReference type="AlphaFoldDB" id="A0AAE1YT61"/>
<comment type="similarity">
    <text evidence="1 6">Belongs to the peptidase S8 family.</text>
</comment>
<dbReference type="InterPro" id="IPR023827">
    <property type="entry name" value="Peptidase_S8_Asp-AS"/>
</dbReference>
<dbReference type="InterPro" id="IPR045051">
    <property type="entry name" value="SBT"/>
</dbReference>
<keyword evidence="2 10" id="KW-0645">Protease</keyword>
<dbReference type="InterPro" id="IPR010259">
    <property type="entry name" value="S8pro/Inhibitor_I9"/>
</dbReference>
<organism evidence="10 11">
    <name type="scientific">Sesamum alatum</name>
    <dbReference type="NCBI Taxonomy" id="300844"/>
    <lineage>
        <taxon>Eukaryota</taxon>
        <taxon>Viridiplantae</taxon>
        <taxon>Streptophyta</taxon>
        <taxon>Embryophyta</taxon>
        <taxon>Tracheophyta</taxon>
        <taxon>Spermatophyta</taxon>
        <taxon>Magnoliopsida</taxon>
        <taxon>eudicotyledons</taxon>
        <taxon>Gunneridae</taxon>
        <taxon>Pentapetalae</taxon>
        <taxon>asterids</taxon>
        <taxon>lamiids</taxon>
        <taxon>Lamiales</taxon>
        <taxon>Pedaliaceae</taxon>
        <taxon>Sesamum</taxon>
    </lineage>
</organism>
<name>A0AAE1YT61_9LAMI</name>
<dbReference type="SUPFAM" id="SSF52743">
    <property type="entry name" value="Subtilisin-like"/>
    <property type="match status" value="1"/>
</dbReference>
<reference evidence="10" key="2">
    <citation type="journal article" date="2024" name="Plant">
        <title>Genomic evolution and insights into agronomic trait innovations of Sesamum species.</title>
        <authorList>
            <person name="Miao H."/>
            <person name="Wang L."/>
            <person name="Qu L."/>
            <person name="Liu H."/>
            <person name="Sun Y."/>
            <person name="Le M."/>
            <person name="Wang Q."/>
            <person name="Wei S."/>
            <person name="Zheng Y."/>
            <person name="Lin W."/>
            <person name="Duan Y."/>
            <person name="Cao H."/>
            <person name="Xiong S."/>
            <person name="Wang X."/>
            <person name="Wei L."/>
            <person name="Li C."/>
            <person name="Ma Q."/>
            <person name="Ju M."/>
            <person name="Zhao R."/>
            <person name="Li G."/>
            <person name="Mu C."/>
            <person name="Tian Q."/>
            <person name="Mei H."/>
            <person name="Zhang T."/>
            <person name="Gao T."/>
            <person name="Zhang H."/>
        </authorList>
    </citation>
    <scope>NUCLEOTIDE SEQUENCE</scope>
    <source>
        <strain evidence="10">3651</strain>
    </source>
</reference>
<keyword evidence="3 7" id="KW-0732">Signal</keyword>
<feature type="chain" id="PRO_5042216522" evidence="7">
    <location>
        <begin position="23"/>
        <end position="284"/>
    </location>
</feature>
<dbReference type="Gene3D" id="3.40.50.200">
    <property type="entry name" value="Peptidase S8/S53 domain"/>
    <property type="match status" value="1"/>
</dbReference>
<dbReference type="GO" id="GO:0004252">
    <property type="term" value="F:serine-type endopeptidase activity"/>
    <property type="evidence" value="ECO:0007669"/>
    <property type="project" value="InterPro"/>
</dbReference>
<dbReference type="InterPro" id="IPR036852">
    <property type="entry name" value="Peptidase_S8/S53_dom_sf"/>
</dbReference>
<evidence type="ECO:0000256" key="7">
    <source>
        <dbReference type="SAM" id="SignalP"/>
    </source>
</evidence>
<feature type="domain" description="Inhibitor I9" evidence="9">
    <location>
        <begin position="33"/>
        <end position="113"/>
    </location>
</feature>
<evidence type="ECO:0000256" key="3">
    <source>
        <dbReference type="ARBA" id="ARBA00022729"/>
    </source>
</evidence>
<evidence type="ECO:0000313" key="11">
    <source>
        <dbReference type="Proteomes" id="UP001293254"/>
    </source>
</evidence>
<reference evidence="10" key="1">
    <citation type="submission" date="2020-06" db="EMBL/GenBank/DDBJ databases">
        <authorList>
            <person name="Li T."/>
            <person name="Hu X."/>
            <person name="Zhang T."/>
            <person name="Song X."/>
            <person name="Zhang H."/>
            <person name="Dai N."/>
            <person name="Sheng W."/>
            <person name="Hou X."/>
            <person name="Wei L."/>
        </authorList>
    </citation>
    <scope>NUCLEOTIDE SEQUENCE</scope>
    <source>
        <strain evidence="10">3651</strain>
        <tissue evidence="10">Leaf</tissue>
    </source>
</reference>
<dbReference type="InterPro" id="IPR015500">
    <property type="entry name" value="Peptidase_S8_subtilisin-rel"/>
</dbReference>
<keyword evidence="4" id="KW-0378">Hydrolase</keyword>
<keyword evidence="11" id="KW-1185">Reference proteome</keyword>
<dbReference type="InterPro" id="IPR000209">
    <property type="entry name" value="Peptidase_S8/S53_dom"/>
</dbReference>